<comment type="catalytic activity">
    <reaction evidence="6">
        <text>S-ubiquitinyl-[E2 ubiquitin-conjugating enzyme]-L-cysteine + [acceptor protein]-L-lysine = [E2 ubiquitin-conjugating enzyme]-L-cysteine + N(6)-ubiquitinyl-[acceptor protein]-L-lysine.</text>
        <dbReference type="EC" id="2.3.2.27"/>
    </reaction>
</comment>
<dbReference type="PANTHER" id="PTHR23163">
    <property type="entry name" value="RING FINGER PROTEIN-RELATED"/>
    <property type="match status" value="1"/>
</dbReference>
<keyword evidence="5 6" id="KW-0539">Nucleus</keyword>
<dbReference type="GO" id="GO:0006325">
    <property type="term" value="P:chromatin organization"/>
    <property type="evidence" value="ECO:0007669"/>
    <property type="project" value="UniProtKB-KW"/>
</dbReference>
<dbReference type="GO" id="GO:0008270">
    <property type="term" value="F:zinc ion binding"/>
    <property type="evidence" value="ECO:0007669"/>
    <property type="project" value="UniProtKB-KW"/>
</dbReference>
<dbReference type="InterPro" id="IPR013956">
    <property type="entry name" value="E3_ubiquit_lig_Bre1"/>
</dbReference>
<keyword evidence="2 6" id="KW-0479">Metal-binding</keyword>
<comment type="similarity">
    <text evidence="6">Belongs to the BRE1 family.</text>
</comment>
<comment type="subcellular location">
    <subcellularLocation>
        <location evidence="1 6">Nucleus</location>
    </subcellularLocation>
</comment>
<dbReference type="GO" id="GO:0061630">
    <property type="term" value="F:ubiquitin protein ligase activity"/>
    <property type="evidence" value="ECO:0007669"/>
    <property type="project" value="UniProtKB-EC"/>
</dbReference>
<dbReference type="GO" id="GO:0016567">
    <property type="term" value="P:protein ubiquitination"/>
    <property type="evidence" value="ECO:0007669"/>
    <property type="project" value="UniProtKB-UniRule"/>
</dbReference>
<dbReference type="EMBL" id="QGNW01000103">
    <property type="protein sequence ID" value="RVW97148.1"/>
    <property type="molecule type" value="Genomic_DNA"/>
</dbReference>
<dbReference type="Proteomes" id="UP000288805">
    <property type="component" value="Unassembled WGS sequence"/>
</dbReference>
<name>A0A438IK96_VITVI</name>
<evidence type="ECO:0000313" key="8">
    <source>
        <dbReference type="EMBL" id="RVW97148.1"/>
    </source>
</evidence>
<comment type="pathway">
    <text evidence="6">Protein modification; protein ubiquitination.</text>
</comment>
<dbReference type="PANTHER" id="PTHR23163:SF0">
    <property type="entry name" value="E3 UBIQUITIN-PROTEIN LIGASE BRE1"/>
    <property type="match status" value="1"/>
</dbReference>
<keyword evidence="6" id="KW-0833">Ubl conjugation pathway</keyword>
<evidence type="ECO:0000256" key="4">
    <source>
        <dbReference type="ARBA" id="ARBA00022833"/>
    </source>
</evidence>
<sequence length="352" mass="40394">MPIYFMSLCACRGPSFVNGVGALEKKGSDTLMKSEGGEVWKDKWCEDNPLPLNDWEVDTMERFLLRIQEKRVCRDVENRVLWIKLKSIRELESTVAELEESNCKLVTLKAERDAAKGAFFPILSLGSKNVAGDKARDKQKDLHDMEATLKELLDQSSSRLLELKALYEERIGILKQLSNLQNTLKNVKCISSSSAYVLVTDQLEKSKAEVVHYQALFEKLQVEKDNLVWREKEVNMKNDFVDVFRRSSVVTDSRLSELRIEIQNQINERNLIEIKLEEASREPGRKEIIAEFKALLSSFPDNMGTMQNQLRKYKEAASDVHSLRADVQSLSSVLERKEKSWKLYPLDLLTGC</sequence>
<accession>A0A438IK96</accession>
<evidence type="ECO:0000256" key="7">
    <source>
        <dbReference type="SAM" id="Coils"/>
    </source>
</evidence>
<proteinExistence type="inferred from homology"/>
<dbReference type="GO" id="GO:0005634">
    <property type="term" value="C:nucleus"/>
    <property type="evidence" value="ECO:0007669"/>
    <property type="project" value="UniProtKB-SubCell"/>
</dbReference>
<keyword evidence="4 6" id="KW-0862">Zinc</keyword>
<reference evidence="8 9" key="1">
    <citation type="journal article" date="2018" name="PLoS Genet.">
        <title>Population sequencing reveals clonal diversity and ancestral inbreeding in the grapevine cultivar Chardonnay.</title>
        <authorList>
            <person name="Roach M.J."/>
            <person name="Johnson D.L."/>
            <person name="Bohlmann J."/>
            <person name="van Vuuren H.J."/>
            <person name="Jones S.J."/>
            <person name="Pretorius I.S."/>
            <person name="Schmidt S.A."/>
            <person name="Borneman A.R."/>
        </authorList>
    </citation>
    <scope>NUCLEOTIDE SEQUENCE [LARGE SCALE GENOMIC DNA]</scope>
    <source>
        <strain evidence="9">cv. Chardonnay</strain>
        <tissue evidence="8">Leaf</tissue>
    </source>
</reference>
<feature type="coiled-coil region" evidence="7">
    <location>
        <begin position="255"/>
        <end position="282"/>
    </location>
</feature>
<keyword evidence="6" id="KW-0156">Chromatin regulator</keyword>
<organism evidence="8 9">
    <name type="scientific">Vitis vinifera</name>
    <name type="common">Grape</name>
    <dbReference type="NCBI Taxonomy" id="29760"/>
    <lineage>
        <taxon>Eukaryota</taxon>
        <taxon>Viridiplantae</taxon>
        <taxon>Streptophyta</taxon>
        <taxon>Embryophyta</taxon>
        <taxon>Tracheophyta</taxon>
        <taxon>Spermatophyta</taxon>
        <taxon>Magnoliopsida</taxon>
        <taxon>eudicotyledons</taxon>
        <taxon>Gunneridae</taxon>
        <taxon>Pentapetalae</taxon>
        <taxon>rosids</taxon>
        <taxon>Vitales</taxon>
        <taxon>Vitaceae</taxon>
        <taxon>Viteae</taxon>
        <taxon>Vitis</taxon>
    </lineage>
</organism>
<evidence type="ECO:0000256" key="5">
    <source>
        <dbReference type="ARBA" id="ARBA00023242"/>
    </source>
</evidence>
<evidence type="ECO:0000256" key="2">
    <source>
        <dbReference type="ARBA" id="ARBA00022723"/>
    </source>
</evidence>
<evidence type="ECO:0000256" key="3">
    <source>
        <dbReference type="ARBA" id="ARBA00022771"/>
    </source>
</evidence>
<keyword evidence="3 6" id="KW-0863">Zinc-finger</keyword>
<comment type="caution">
    <text evidence="8">The sequence shown here is derived from an EMBL/GenBank/DDBJ whole genome shotgun (WGS) entry which is preliminary data.</text>
</comment>
<evidence type="ECO:0000256" key="6">
    <source>
        <dbReference type="RuleBase" id="RU365038"/>
    </source>
</evidence>
<evidence type="ECO:0000256" key="1">
    <source>
        <dbReference type="ARBA" id="ARBA00004123"/>
    </source>
</evidence>
<dbReference type="AlphaFoldDB" id="A0A438IK96"/>
<dbReference type="UniPathway" id="UPA00143"/>
<dbReference type="EC" id="2.3.2.27" evidence="6"/>
<gene>
    <name evidence="8" type="primary">HUB1_5</name>
    <name evidence="8" type="ORF">CK203_030074</name>
</gene>
<keyword evidence="6 7" id="KW-0175">Coiled coil</keyword>
<keyword evidence="6" id="KW-0808">Transferase</keyword>
<protein>
    <recommendedName>
        <fullName evidence="6">E3 ubiquitin protein ligase</fullName>
        <ecNumber evidence="6">2.3.2.27</ecNumber>
    </recommendedName>
</protein>
<evidence type="ECO:0000313" key="9">
    <source>
        <dbReference type="Proteomes" id="UP000288805"/>
    </source>
</evidence>